<accession>A0A857GGT6</accession>
<reference evidence="1 2" key="1">
    <citation type="submission" date="2017-10" db="EMBL/GenBank/DDBJ databases">
        <title>Coral associated bacteria.</title>
        <authorList>
            <person name="Wang X."/>
        </authorList>
    </citation>
    <scope>NUCLEOTIDE SEQUENCE [LARGE SCALE GENOMIC DNA]</scope>
    <source>
        <strain evidence="1 2">SCSIO 43005</strain>
    </source>
</reference>
<dbReference type="AlphaFoldDB" id="A0A857GGT6"/>
<dbReference type="KEGG" id="hmd:CTT34_01680"/>
<organism evidence="1 2">
    <name type="scientific">Vreelandella aquamarina</name>
    <dbReference type="NCBI Taxonomy" id="77097"/>
    <lineage>
        <taxon>Bacteria</taxon>
        <taxon>Pseudomonadati</taxon>
        <taxon>Pseudomonadota</taxon>
        <taxon>Gammaproteobacteria</taxon>
        <taxon>Oceanospirillales</taxon>
        <taxon>Halomonadaceae</taxon>
        <taxon>Vreelandella</taxon>
    </lineage>
</organism>
<evidence type="ECO:0000313" key="2">
    <source>
        <dbReference type="Proteomes" id="UP000463949"/>
    </source>
</evidence>
<proteinExistence type="predicted"/>
<evidence type="ECO:0000313" key="1">
    <source>
        <dbReference type="EMBL" id="QHD48498.1"/>
    </source>
</evidence>
<dbReference type="Proteomes" id="UP000463949">
    <property type="component" value="Chromosome"/>
</dbReference>
<gene>
    <name evidence="1" type="ORF">CTT34_01680</name>
</gene>
<name>A0A857GGT6_9GAMM</name>
<protein>
    <submittedName>
        <fullName evidence="1">Uncharacterized protein</fullName>
    </submittedName>
</protein>
<sequence>MSDEALSEMLDCVLEQRDAMGYLMDRWSNYTAELRQACVARSRSGATVDYAELEACVKEEA</sequence>
<dbReference type="EMBL" id="CP024621">
    <property type="protein sequence ID" value="QHD48498.1"/>
    <property type="molecule type" value="Genomic_DNA"/>
</dbReference>